<proteinExistence type="predicted"/>
<dbReference type="AlphaFoldDB" id="A0AAD5TVB9"/>
<reference evidence="2" key="1">
    <citation type="submission" date="2020-05" db="EMBL/GenBank/DDBJ databases">
        <title>Phylogenomic resolution of chytrid fungi.</title>
        <authorList>
            <person name="Stajich J.E."/>
            <person name="Amses K."/>
            <person name="Simmons R."/>
            <person name="Seto K."/>
            <person name="Myers J."/>
            <person name="Bonds A."/>
            <person name="Quandt C.A."/>
            <person name="Barry K."/>
            <person name="Liu P."/>
            <person name="Grigoriev I."/>
            <person name="Longcore J.E."/>
            <person name="James T.Y."/>
        </authorList>
    </citation>
    <scope>NUCLEOTIDE SEQUENCE</scope>
    <source>
        <strain evidence="2">JEL0476</strain>
    </source>
</reference>
<evidence type="ECO:0000313" key="2">
    <source>
        <dbReference type="EMBL" id="KAJ3206981.1"/>
    </source>
</evidence>
<protein>
    <submittedName>
        <fullName evidence="2">Uncharacterized protein</fullName>
    </submittedName>
</protein>
<name>A0AAD5TVB9_9FUNG</name>
<evidence type="ECO:0000313" key="3">
    <source>
        <dbReference type="Proteomes" id="UP001211065"/>
    </source>
</evidence>
<sequence length="325" mass="36666">KKNNVLVINAKFLTFDETILSTEFNFNSKELEESKNSTLSKRGDAAGELSVHRNLNNLRIVETKDFPECKECSVLLKNLAINYDFRWHVSGYVGRYVTLEIYGGGDSNIDLEFAFTSDLAEWKSDSIKLFQMALGPAVFVPGVLKLGFFFKMEIKVAIALKGKIKLTTGFDVTLSPLQYRWDSRAGSSSQGKVNTLWRHEISHYHGTKIALTAELTPKLELTPFLGFAVAFGGKDVDLGIGFKNVFEFPLILTLFGENCDLKFEVVYKPDLIARTYDTEHTLLRLPKYTLFSKCIWKRMSEPSGPNGPDPGVIDPQPRSVQPWKF</sequence>
<accession>A0AAD5TVB9</accession>
<dbReference type="EMBL" id="JADGJW010001087">
    <property type="protein sequence ID" value="KAJ3206981.1"/>
    <property type="molecule type" value="Genomic_DNA"/>
</dbReference>
<feature type="region of interest" description="Disordered" evidence="1">
    <location>
        <begin position="302"/>
        <end position="325"/>
    </location>
</feature>
<organism evidence="2 3">
    <name type="scientific">Clydaea vesicula</name>
    <dbReference type="NCBI Taxonomy" id="447962"/>
    <lineage>
        <taxon>Eukaryota</taxon>
        <taxon>Fungi</taxon>
        <taxon>Fungi incertae sedis</taxon>
        <taxon>Chytridiomycota</taxon>
        <taxon>Chytridiomycota incertae sedis</taxon>
        <taxon>Chytridiomycetes</taxon>
        <taxon>Lobulomycetales</taxon>
        <taxon>Lobulomycetaceae</taxon>
        <taxon>Clydaea</taxon>
    </lineage>
</organism>
<comment type="caution">
    <text evidence="2">The sequence shown here is derived from an EMBL/GenBank/DDBJ whole genome shotgun (WGS) entry which is preliminary data.</text>
</comment>
<feature type="non-terminal residue" evidence="2">
    <location>
        <position position="325"/>
    </location>
</feature>
<evidence type="ECO:0000256" key="1">
    <source>
        <dbReference type="SAM" id="MobiDB-lite"/>
    </source>
</evidence>
<gene>
    <name evidence="2" type="ORF">HK099_000374</name>
</gene>
<keyword evidence="3" id="KW-1185">Reference proteome</keyword>
<dbReference type="Proteomes" id="UP001211065">
    <property type="component" value="Unassembled WGS sequence"/>
</dbReference>